<keyword evidence="4" id="KW-0804">Transcription</keyword>
<comment type="subcellular location">
    <subcellularLocation>
        <location evidence="1">Nucleus</location>
    </subcellularLocation>
</comment>
<feature type="compositionally biased region" description="Acidic residues" evidence="6">
    <location>
        <begin position="176"/>
        <end position="192"/>
    </location>
</feature>
<dbReference type="PROSITE" id="PS51032">
    <property type="entry name" value="AP2_ERF"/>
    <property type="match status" value="1"/>
</dbReference>
<protein>
    <submittedName>
        <fullName evidence="8">Ethylene-responsive transcription factor-like protein At4g13040</fullName>
    </submittedName>
</protein>
<dbReference type="InterPro" id="IPR036955">
    <property type="entry name" value="AP2/ERF_dom_sf"/>
</dbReference>
<organism evidence="8 9">
    <name type="scientific">Hondaea fermentalgiana</name>
    <dbReference type="NCBI Taxonomy" id="2315210"/>
    <lineage>
        <taxon>Eukaryota</taxon>
        <taxon>Sar</taxon>
        <taxon>Stramenopiles</taxon>
        <taxon>Bigyra</taxon>
        <taxon>Labyrinthulomycetes</taxon>
        <taxon>Thraustochytrida</taxon>
        <taxon>Thraustochytriidae</taxon>
        <taxon>Hondaea</taxon>
    </lineage>
</organism>
<keyword evidence="2" id="KW-0805">Transcription regulation</keyword>
<keyword evidence="5" id="KW-0539">Nucleus</keyword>
<dbReference type="Gene3D" id="3.30.730.10">
    <property type="entry name" value="AP2/ERF domain"/>
    <property type="match status" value="1"/>
</dbReference>
<dbReference type="GO" id="GO:0003700">
    <property type="term" value="F:DNA-binding transcription factor activity"/>
    <property type="evidence" value="ECO:0007669"/>
    <property type="project" value="InterPro"/>
</dbReference>
<evidence type="ECO:0000256" key="2">
    <source>
        <dbReference type="ARBA" id="ARBA00023015"/>
    </source>
</evidence>
<dbReference type="GO" id="GO:0003677">
    <property type="term" value="F:DNA binding"/>
    <property type="evidence" value="ECO:0007669"/>
    <property type="project" value="UniProtKB-KW"/>
</dbReference>
<evidence type="ECO:0000256" key="3">
    <source>
        <dbReference type="ARBA" id="ARBA00023125"/>
    </source>
</evidence>
<evidence type="ECO:0000256" key="1">
    <source>
        <dbReference type="ARBA" id="ARBA00004123"/>
    </source>
</evidence>
<dbReference type="Pfam" id="PF00847">
    <property type="entry name" value="AP2"/>
    <property type="match status" value="1"/>
</dbReference>
<dbReference type="Proteomes" id="UP000241890">
    <property type="component" value="Unassembled WGS sequence"/>
</dbReference>
<keyword evidence="3" id="KW-0238">DNA-binding</keyword>
<dbReference type="EMBL" id="BEYU01000010">
    <property type="protein sequence ID" value="GBG24988.1"/>
    <property type="molecule type" value="Genomic_DNA"/>
</dbReference>
<proteinExistence type="predicted"/>
<reference evidence="8 9" key="1">
    <citation type="submission" date="2017-12" db="EMBL/GenBank/DDBJ databases">
        <title>Sequencing, de novo assembly and annotation of complete genome of a new Thraustochytrid species, strain FCC1311.</title>
        <authorList>
            <person name="Sedici K."/>
            <person name="Godart F."/>
            <person name="Aiese Cigliano R."/>
            <person name="Sanseverino W."/>
            <person name="Barakat M."/>
            <person name="Ortet P."/>
            <person name="Marechal E."/>
            <person name="Cagnac O."/>
            <person name="Amato A."/>
        </authorList>
    </citation>
    <scope>NUCLEOTIDE SEQUENCE [LARGE SCALE GENOMIC DNA]</scope>
</reference>
<comment type="caution">
    <text evidence="8">The sequence shown here is derived from an EMBL/GenBank/DDBJ whole genome shotgun (WGS) entry which is preliminary data.</text>
</comment>
<dbReference type="SMART" id="SM00380">
    <property type="entry name" value="AP2"/>
    <property type="match status" value="1"/>
</dbReference>
<evidence type="ECO:0000313" key="9">
    <source>
        <dbReference type="Proteomes" id="UP000241890"/>
    </source>
</evidence>
<name>A0A2R5G5C7_9STRA</name>
<evidence type="ECO:0000259" key="7">
    <source>
        <dbReference type="PROSITE" id="PS51032"/>
    </source>
</evidence>
<feature type="domain" description="AP2/ERF" evidence="7">
    <location>
        <begin position="262"/>
        <end position="323"/>
    </location>
</feature>
<dbReference type="InterPro" id="IPR016177">
    <property type="entry name" value="DNA-bd_dom_sf"/>
</dbReference>
<gene>
    <name evidence="8" type="ORF">FCC1311_012052</name>
</gene>
<evidence type="ECO:0000256" key="5">
    <source>
        <dbReference type="ARBA" id="ARBA00023242"/>
    </source>
</evidence>
<dbReference type="AlphaFoldDB" id="A0A2R5G5C7"/>
<dbReference type="InParanoid" id="A0A2R5G5C7"/>
<accession>A0A2R5G5C7</accession>
<dbReference type="OrthoDB" id="515900at2759"/>
<dbReference type="InterPro" id="IPR001471">
    <property type="entry name" value="AP2/ERF_dom"/>
</dbReference>
<evidence type="ECO:0000256" key="6">
    <source>
        <dbReference type="SAM" id="MobiDB-lite"/>
    </source>
</evidence>
<feature type="compositionally biased region" description="Polar residues" evidence="6">
    <location>
        <begin position="132"/>
        <end position="144"/>
    </location>
</feature>
<evidence type="ECO:0000256" key="4">
    <source>
        <dbReference type="ARBA" id="ARBA00023163"/>
    </source>
</evidence>
<feature type="compositionally biased region" description="Low complexity" evidence="6">
    <location>
        <begin position="229"/>
        <end position="248"/>
    </location>
</feature>
<dbReference type="SUPFAM" id="SSF54171">
    <property type="entry name" value="DNA-binding domain"/>
    <property type="match status" value="1"/>
</dbReference>
<feature type="compositionally biased region" description="Low complexity" evidence="6">
    <location>
        <begin position="197"/>
        <end position="210"/>
    </location>
</feature>
<feature type="region of interest" description="Disordered" evidence="6">
    <location>
        <begin position="132"/>
        <end position="257"/>
    </location>
</feature>
<sequence>MDSYSMMDDSFATWFPPQTEEGFVGHMHHVQENVATTAPAPVAAPVPAQAPAQSNNLAIDFEDEDALLMRSIDDLLVDDNIFGDVIGAPANEDPYHQAYGQPQFAQHHDMHMHQHQHQQHYQTEAYWELPASPSSDVTRTQSPTPEFLEESFGSNQQQMPSRKRKRASAALALELFADEDTDHTDADEDDEEYKPPSAATSTTNKTASRAPKVRRVMPGTSEFKRANGPSISPTASSTTSKKTSTATANKDEKPKQRTLTSKYRGVCWYKRTQRWVAQIKIRGRRKHVGYYKVEMDAKRAYDLAVAKLAANPNIDLSELTNVL</sequence>
<evidence type="ECO:0000313" key="8">
    <source>
        <dbReference type="EMBL" id="GBG24988.1"/>
    </source>
</evidence>
<keyword evidence="9" id="KW-1185">Reference proteome</keyword>
<dbReference type="GO" id="GO:0005634">
    <property type="term" value="C:nucleus"/>
    <property type="evidence" value="ECO:0007669"/>
    <property type="project" value="UniProtKB-SubCell"/>
</dbReference>